<proteinExistence type="predicted"/>
<accession>A0AAV2GRS5</accession>
<keyword evidence="3" id="KW-1185">Reference proteome</keyword>
<name>A0AAV2GRS5_9ROSI</name>
<dbReference type="AlphaFoldDB" id="A0AAV2GRS5"/>
<evidence type="ECO:0000259" key="1">
    <source>
        <dbReference type="Pfam" id="PF03478"/>
    </source>
</evidence>
<reference evidence="2 3" key="1">
    <citation type="submission" date="2024-04" db="EMBL/GenBank/DDBJ databases">
        <authorList>
            <person name="Fracassetti M."/>
        </authorList>
    </citation>
    <scope>NUCLEOTIDE SEQUENCE [LARGE SCALE GENOMIC DNA]</scope>
</reference>
<evidence type="ECO:0000313" key="2">
    <source>
        <dbReference type="EMBL" id="CAL1413460.1"/>
    </source>
</evidence>
<feature type="domain" description="KIB1-4 beta-propeller" evidence="1">
    <location>
        <begin position="13"/>
        <end position="148"/>
    </location>
</feature>
<dbReference type="EMBL" id="OZ034822">
    <property type="protein sequence ID" value="CAL1413460.1"/>
    <property type="molecule type" value="Genomic_DNA"/>
</dbReference>
<dbReference type="Pfam" id="PF03478">
    <property type="entry name" value="Beta-prop_KIB1-4"/>
    <property type="match status" value="1"/>
</dbReference>
<gene>
    <name evidence="2" type="ORF">LTRI10_LOCUS52692</name>
</gene>
<dbReference type="InterPro" id="IPR005174">
    <property type="entry name" value="KIB1-4_b-propeller"/>
</dbReference>
<evidence type="ECO:0000313" key="3">
    <source>
        <dbReference type="Proteomes" id="UP001497516"/>
    </source>
</evidence>
<protein>
    <recommendedName>
        <fullName evidence="1">KIB1-4 beta-propeller domain-containing protein</fullName>
    </recommendedName>
</protein>
<dbReference type="Proteomes" id="UP001497516">
    <property type="component" value="Chromosome 9"/>
</dbReference>
<organism evidence="2 3">
    <name type="scientific">Linum trigynum</name>
    <dbReference type="NCBI Taxonomy" id="586398"/>
    <lineage>
        <taxon>Eukaryota</taxon>
        <taxon>Viridiplantae</taxon>
        <taxon>Streptophyta</taxon>
        <taxon>Embryophyta</taxon>
        <taxon>Tracheophyta</taxon>
        <taxon>Spermatophyta</taxon>
        <taxon>Magnoliopsida</taxon>
        <taxon>eudicotyledons</taxon>
        <taxon>Gunneridae</taxon>
        <taxon>Pentapetalae</taxon>
        <taxon>rosids</taxon>
        <taxon>fabids</taxon>
        <taxon>Malpighiales</taxon>
        <taxon>Linaceae</taxon>
        <taxon>Linum</taxon>
    </lineage>
</organism>
<sequence length="154" mass="17116">MDETLLPTWETSFTWWSVVVHVPPGKSKLALMVFGRIDDEDGQVKSKGKDVAMVWRDGDEKWTVHTSPSELVGVDALRCELQLVVHPGKIYGYKGYAELDLAVVELVMAGEFVVENIGVKHPQFCSPGCVGFDGELVESCGELLYIVRYMYSAS</sequence>